<name>A0A6A6BUF8_9PEZI</name>
<dbReference type="RefSeq" id="XP_033403156.1">
    <property type="nucleotide sequence ID" value="XM_033547110.1"/>
</dbReference>
<evidence type="ECO:0000313" key="3">
    <source>
        <dbReference type="Proteomes" id="UP000799438"/>
    </source>
</evidence>
<organism evidence="2 3">
    <name type="scientific">Aplosporella prunicola CBS 121167</name>
    <dbReference type="NCBI Taxonomy" id="1176127"/>
    <lineage>
        <taxon>Eukaryota</taxon>
        <taxon>Fungi</taxon>
        <taxon>Dikarya</taxon>
        <taxon>Ascomycota</taxon>
        <taxon>Pezizomycotina</taxon>
        <taxon>Dothideomycetes</taxon>
        <taxon>Dothideomycetes incertae sedis</taxon>
        <taxon>Botryosphaeriales</taxon>
        <taxon>Aplosporellaceae</taxon>
        <taxon>Aplosporella</taxon>
    </lineage>
</organism>
<keyword evidence="3" id="KW-1185">Reference proteome</keyword>
<gene>
    <name evidence="2" type="ORF">K452DRAFT_7692</name>
</gene>
<feature type="region of interest" description="Disordered" evidence="1">
    <location>
        <begin position="54"/>
        <end position="98"/>
    </location>
</feature>
<dbReference type="AlphaFoldDB" id="A0A6A6BUF8"/>
<dbReference type="Proteomes" id="UP000799438">
    <property type="component" value="Unassembled WGS sequence"/>
</dbReference>
<feature type="compositionally biased region" description="Basic residues" evidence="1">
    <location>
        <begin position="54"/>
        <end position="86"/>
    </location>
</feature>
<proteinExistence type="predicted"/>
<sequence>MGWFDCRDESSRRVDDRLPTHDSSWFGILLMPTHSHAHAHTLALLLTLTHHHHHHHHQHPLAHLPTHTHAHTRNCATAKKKKKKTHAPTPLPAFPSAAASKQQAAAASLPARSRLAAVAGDAASGTRGCRLEVGGCGLEAGAESGPLVVGARVT</sequence>
<accession>A0A6A6BUF8</accession>
<protein>
    <submittedName>
        <fullName evidence="2">Uncharacterized protein</fullName>
    </submittedName>
</protein>
<evidence type="ECO:0000256" key="1">
    <source>
        <dbReference type="SAM" id="MobiDB-lite"/>
    </source>
</evidence>
<evidence type="ECO:0000313" key="2">
    <source>
        <dbReference type="EMBL" id="KAF2147448.1"/>
    </source>
</evidence>
<dbReference type="GeneID" id="54304617"/>
<dbReference type="EMBL" id="ML995474">
    <property type="protein sequence ID" value="KAF2147448.1"/>
    <property type="molecule type" value="Genomic_DNA"/>
</dbReference>
<reference evidence="2" key="1">
    <citation type="journal article" date="2020" name="Stud. Mycol.">
        <title>101 Dothideomycetes genomes: a test case for predicting lifestyles and emergence of pathogens.</title>
        <authorList>
            <person name="Haridas S."/>
            <person name="Albert R."/>
            <person name="Binder M."/>
            <person name="Bloem J."/>
            <person name="Labutti K."/>
            <person name="Salamov A."/>
            <person name="Andreopoulos B."/>
            <person name="Baker S."/>
            <person name="Barry K."/>
            <person name="Bills G."/>
            <person name="Bluhm B."/>
            <person name="Cannon C."/>
            <person name="Castanera R."/>
            <person name="Culley D."/>
            <person name="Daum C."/>
            <person name="Ezra D."/>
            <person name="Gonzalez J."/>
            <person name="Henrissat B."/>
            <person name="Kuo A."/>
            <person name="Liang C."/>
            <person name="Lipzen A."/>
            <person name="Lutzoni F."/>
            <person name="Magnuson J."/>
            <person name="Mondo S."/>
            <person name="Nolan M."/>
            <person name="Ohm R."/>
            <person name="Pangilinan J."/>
            <person name="Park H.-J."/>
            <person name="Ramirez L."/>
            <person name="Alfaro M."/>
            <person name="Sun H."/>
            <person name="Tritt A."/>
            <person name="Yoshinaga Y."/>
            <person name="Zwiers L.-H."/>
            <person name="Turgeon B."/>
            <person name="Goodwin S."/>
            <person name="Spatafora J."/>
            <person name="Crous P."/>
            <person name="Grigoriev I."/>
        </authorList>
    </citation>
    <scope>NUCLEOTIDE SEQUENCE</scope>
    <source>
        <strain evidence="2">CBS 121167</strain>
    </source>
</reference>